<evidence type="ECO:0000256" key="2">
    <source>
        <dbReference type="ARBA" id="ARBA00023315"/>
    </source>
</evidence>
<dbReference type="EMBL" id="CP027668">
    <property type="protein sequence ID" value="AVO46841.1"/>
    <property type="molecule type" value="Genomic_DNA"/>
</dbReference>
<sequence length="486" mass="52087">MTFGILAFGAYIPRLRLQRKAIADAHGWFNAALKGQGKGERAIANWDEDAVTMAVEAARDCLTGQDATRVEAVQMASTTFPFLDRLNSGVVSEALNLGQDLATSDAGQTQRAATSALMTALRGGPATLVLAAEKRPVKAASPLEMTAGDGAAALLVGEGKPVATLLASATRTADFVDHYRTPESEFDYQWEERWIRDAGYMPLVPPAIKACLAKAGLGPEAVTRFCMPAVLAKVANSVAKAAGIADAAVADNLHAVCGETGAAHPLVMLVAALEAAKPGEKIMVVGFGQGADVLLFEVTDAIADLPARLGVKGHLARRKEEANYSKFLAFNDTIELERGMRAEADKQTALSALWRNRATVTSFVGGKCTQCGTLQFPKTRVCVNPNCTAIDTQVPEPFAGKTGKINSYTADRLTYSPDPPACYGMIQFEEGGRWMMDFTDVDEKDLAVGHPMRMMFRVKDIDSQRGFRRYFWKAAPAAQTETSGRA</sequence>
<evidence type="ECO:0000259" key="5">
    <source>
        <dbReference type="Pfam" id="PF12172"/>
    </source>
</evidence>
<dbReference type="RefSeq" id="WP_106750211.1">
    <property type="nucleotide sequence ID" value="NZ_CP027668.1"/>
</dbReference>
<dbReference type="Gene3D" id="3.40.47.10">
    <property type="match status" value="2"/>
</dbReference>
<proteinExistence type="predicted"/>
<feature type="domain" description="Beta-ketoacyl-[acyl-carrier-protein] synthase III C-terminal" evidence="4">
    <location>
        <begin position="212"/>
        <end position="291"/>
    </location>
</feature>
<dbReference type="AlphaFoldDB" id="A0A2S0NFX6"/>
<feature type="domain" description="ChsH2 C-terminal OB-fold" evidence="3">
    <location>
        <begin position="399"/>
        <end position="457"/>
    </location>
</feature>
<protein>
    <submittedName>
        <fullName evidence="6">3-hydroxy-3-methylglutaryl CoA synthase</fullName>
    </submittedName>
</protein>
<dbReference type="InterPro" id="IPR022002">
    <property type="entry name" value="ChsH2_Znr"/>
</dbReference>
<feature type="domain" description="ChsH2 rubredoxin-like zinc ribbon" evidence="5">
    <location>
        <begin position="363"/>
        <end position="387"/>
    </location>
</feature>
<keyword evidence="1" id="KW-0808">Transferase</keyword>
<organism evidence="6 7">
    <name type="scientific">Phreatobacter cathodiphilus</name>
    <dbReference type="NCBI Taxonomy" id="1868589"/>
    <lineage>
        <taxon>Bacteria</taxon>
        <taxon>Pseudomonadati</taxon>
        <taxon>Pseudomonadota</taxon>
        <taxon>Alphaproteobacteria</taxon>
        <taxon>Hyphomicrobiales</taxon>
        <taxon>Phreatobacteraceae</taxon>
        <taxon>Phreatobacter</taxon>
    </lineage>
</organism>
<dbReference type="InterPro" id="IPR002878">
    <property type="entry name" value="ChsH2_C"/>
</dbReference>
<name>A0A2S0NFX6_9HYPH</name>
<dbReference type="InterPro" id="IPR013747">
    <property type="entry name" value="ACP_syn_III_C"/>
</dbReference>
<evidence type="ECO:0000313" key="7">
    <source>
        <dbReference type="Proteomes" id="UP000237889"/>
    </source>
</evidence>
<dbReference type="PANTHER" id="PTHR34069:SF2">
    <property type="entry name" value="BETA-KETOACYL-[ACYL-CARRIER-PROTEIN] SYNTHASE III"/>
    <property type="match status" value="1"/>
</dbReference>
<reference evidence="6 7" key="1">
    <citation type="submission" date="2018-03" db="EMBL/GenBank/DDBJ databases">
        <title>Genome sequencing of Phreatobacter sp.</title>
        <authorList>
            <person name="Kim S.-J."/>
            <person name="Heo J."/>
            <person name="Kwon S.-W."/>
        </authorList>
    </citation>
    <scope>NUCLEOTIDE SEQUENCE [LARGE SCALE GENOMIC DNA]</scope>
    <source>
        <strain evidence="6 7">S-12</strain>
    </source>
</reference>
<evidence type="ECO:0000259" key="4">
    <source>
        <dbReference type="Pfam" id="PF08541"/>
    </source>
</evidence>
<keyword evidence="2" id="KW-0012">Acyltransferase</keyword>
<dbReference type="Pfam" id="PF01796">
    <property type="entry name" value="OB_ChsH2_C"/>
    <property type="match status" value="1"/>
</dbReference>
<accession>A0A2S0NFX6</accession>
<dbReference type="PANTHER" id="PTHR34069">
    <property type="entry name" value="3-OXOACYL-[ACYL-CARRIER-PROTEIN] SYNTHASE 3"/>
    <property type="match status" value="1"/>
</dbReference>
<dbReference type="GO" id="GO:0044550">
    <property type="term" value="P:secondary metabolite biosynthetic process"/>
    <property type="evidence" value="ECO:0007669"/>
    <property type="project" value="TreeGrafter"/>
</dbReference>
<dbReference type="Pfam" id="PF08541">
    <property type="entry name" value="ACP_syn_III_C"/>
    <property type="match status" value="1"/>
</dbReference>
<dbReference type="InterPro" id="IPR016039">
    <property type="entry name" value="Thiolase-like"/>
</dbReference>
<dbReference type="Proteomes" id="UP000237889">
    <property type="component" value="Chromosome"/>
</dbReference>
<evidence type="ECO:0000313" key="6">
    <source>
        <dbReference type="EMBL" id="AVO46841.1"/>
    </source>
</evidence>
<dbReference type="InterPro" id="IPR012340">
    <property type="entry name" value="NA-bd_OB-fold"/>
</dbReference>
<keyword evidence="7" id="KW-1185">Reference proteome</keyword>
<dbReference type="GO" id="GO:0016746">
    <property type="term" value="F:acyltransferase activity"/>
    <property type="evidence" value="ECO:0007669"/>
    <property type="project" value="UniProtKB-KW"/>
</dbReference>
<dbReference type="SUPFAM" id="SSF50249">
    <property type="entry name" value="Nucleic acid-binding proteins"/>
    <property type="match status" value="1"/>
</dbReference>
<dbReference type="OrthoDB" id="8771453at2"/>
<dbReference type="Pfam" id="PF12172">
    <property type="entry name" value="zf-ChsH2"/>
    <property type="match status" value="1"/>
</dbReference>
<evidence type="ECO:0000256" key="1">
    <source>
        <dbReference type="ARBA" id="ARBA00022679"/>
    </source>
</evidence>
<dbReference type="CDD" id="cd00827">
    <property type="entry name" value="init_cond_enzymes"/>
    <property type="match status" value="1"/>
</dbReference>
<gene>
    <name evidence="6" type="ORF">C6569_18220</name>
</gene>
<dbReference type="SUPFAM" id="SSF53901">
    <property type="entry name" value="Thiolase-like"/>
    <property type="match status" value="2"/>
</dbReference>
<dbReference type="KEGG" id="phr:C6569_18220"/>
<evidence type="ECO:0000259" key="3">
    <source>
        <dbReference type="Pfam" id="PF01796"/>
    </source>
</evidence>